<dbReference type="AlphaFoldDB" id="A0A0A8ZIV2"/>
<evidence type="ECO:0000313" key="1">
    <source>
        <dbReference type="EMBL" id="JAD36640.1"/>
    </source>
</evidence>
<dbReference type="EMBL" id="GBRH01261255">
    <property type="protein sequence ID" value="JAD36640.1"/>
    <property type="molecule type" value="Transcribed_RNA"/>
</dbReference>
<organism evidence="1">
    <name type="scientific">Arundo donax</name>
    <name type="common">Giant reed</name>
    <name type="synonym">Donax arundinaceus</name>
    <dbReference type="NCBI Taxonomy" id="35708"/>
    <lineage>
        <taxon>Eukaryota</taxon>
        <taxon>Viridiplantae</taxon>
        <taxon>Streptophyta</taxon>
        <taxon>Embryophyta</taxon>
        <taxon>Tracheophyta</taxon>
        <taxon>Spermatophyta</taxon>
        <taxon>Magnoliopsida</taxon>
        <taxon>Liliopsida</taxon>
        <taxon>Poales</taxon>
        <taxon>Poaceae</taxon>
        <taxon>PACMAD clade</taxon>
        <taxon>Arundinoideae</taxon>
        <taxon>Arundineae</taxon>
        <taxon>Arundo</taxon>
    </lineage>
</organism>
<reference evidence="1" key="2">
    <citation type="journal article" date="2015" name="Data Brief">
        <title>Shoot transcriptome of the giant reed, Arundo donax.</title>
        <authorList>
            <person name="Barrero R.A."/>
            <person name="Guerrero F.D."/>
            <person name="Moolhuijzen P."/>
            <person name="Goolsby J.A."/>
            <person name="Tidwell J."/>
            <person name="Bellgard S.E."/>
            <person name="Bellgard M.I."/>
        </authorList>
    </citation>
    <scope>NUCLEOTIDE SEQUENCE</scope>
    <source>
        <tissue evidence="1">Shoot tissue taken approximately 20 cm above the soil surface</tissue>
    </source>
</reference>
<name>A0A0A8ZIV2_ARUDO</name>
<protein>
    <submittedName>
        <fullName evidence="1">Uncharacterized protein</fullName>
    </submittedName>
</protein>
<proteinExistence type="predicted"/>
<accession>A0A0A8ZIV2</accession>
<sequence>MTKTFTKLSLRLAFCTHRKYTHPSDFVSCDKMQQTCPLHNLELGPVFQHVPGLGKIIYNNLKVTVVCFFRAVS</sequence>
<reference evidence="1" key="1">
    <citation type="submission" date="2014-09" db="EMBL/GenBank/DDBJ databases">
        <authorList>
            <person name="Magalhaes I.L.F."/>
            <person name="Oliveira U."/>
            <person name="Santos F.R."/>
            <person name="Vidigal T.H.D.A."/>
            <person name="Brescovit A.D."/>
            <person name="Santos A.J."/>
        </authorList>
    </citation>
    <scope>NUCLEOTIDE SEQUENCE</scope>
    <source>
        <tissue evidence="1">Shoot tissue taken approximately 20 cm above the soil surface</tissue>
    </source>
</reference>